<gene>
    <name evidence="1" type="ORF">CHILSU_LOCUS7437</name>
</gene>
<keyword evidence="2" id="KW-1185">Reference proteome</keyword>
<dbReference type="Proteomes" id="UP001153292">
    <property type="component" value="Chromosome 27"/>
</dbReference>
<reference evidence="1" key="1">
    <citation type="submission" date="2021-12" db="EMBL/GenBank/DDBJ databases">
        <authorList>
            <person name="King R."/>
        </authorList>
    </citation>
    <scope>NUCLEOTIDE SEQUENCE</scope>
</reference>
<evidence type="ECO:0000313" key="2">
    <source>
        <dbReference type="Proteomes" id="UP001153292"/>
    </source>
</evidence>
<accession>A0ABN8B949</accession>
<proteinExistence type="predicted"/>
<sequence length="217" mass="26288">MPDEVKTRILLAALSFSRAFWKELEKEEDKESTRIIRNLTSDIIKDTDQRMSYMEQFKLTSIRTPAYEVGYVTYLIQEDYRKMLDIYNTTFGHQTNFYPTESIVLLQEVENHYWTIEHLCNMLHEIERKWMVVRDPNVVMQPISLDPIGGLGLDKYYVAPSRNFRSTVRRKKFKRPKGQPKDERKIQEIMKRLSSKAKPQTRWWWPLEYGWEIDYYW</sequence>
<protein>
    <submittedName>
        <fullName evidence="1">Uncharacterized protein</fullName>
    </submittedName>
</protein>
<name>A0ABN8B949_CHISP</name>
<organism evidence="1 2">
    <name type="scientific">Chilo suppressalis</name>
    <name type="common">Asiatic rice borer moth</name>
    <dbReference type="NCBI Taxonomy" id="168631"/>
    <lineage>
        <taxon>Eukaryota</taxon>
        <taxon>Metazoa</taxon>
        <taxon>Ecdysozoa</taxon>
        <taxon>Arthropoda</taxon>
        <taxon>Hexapoda</taxon>
        <taxon>Insecta</taxon>
        <taxon>Pterygota</taxon>
        <taxon>Neoptera</taxon>
        <taxon>Endopterygota</taxon>
        <taxon>Lepidoptera</taxon>
        <taxon>Glossata</taxon>
        <taxon>Ditrysia</taxon>
        <taxon>Pyraloidea</taxon>
        <taxon>Crambidae</taxon>
        <taxon>Crambinae</taxon>
        <taxon>Chilo</taxon>
    </lineage>
</organism>
<evidence type="ECO:0000313" key="1">
    <source>
        <dbReference type="EMBL" id="CAH0404125.1"/>
    </source>
</evidence>
<dbReference type="EMBL" id="OU963920">
    <property type="protein sequence ID" value="CAH0404125.1"/>
    <property type="molecule type" value="Genomic_DNA"/>
</dbReference>